<keyword evidence="2 5" id="KW-0732">Signal</keyword>
<gene>
    <name evidence="8" type="primary">LOC111126905</name>
</gene>
<name>A0A8B8DIK9_CRAVI</name>
<dbReference type="PROSITE" id="PS51450">
    <property type="entry name" value="LRR"/>
    <property type="match status" value="3"/>
</dbReference>
<dbReference type="Pfam" id="PF13855">
    <property type="entry name" value="LRR_8"/>
    <property type="match status" value="2"/>
</dbReference>
<proteinExistence type="predicted"/>
<evidence type="ECO:0000313" key="7">
    <source>
        <dbReference type="Proteomes" id="UP000694844"/>
    </source>
</evidence>
<feature type="signal peptide" evidence="5">
    <location>
        <begin position="1"/>
        <end position="26"/>
    </location>
</feature>
<keyword evidence="1" id="KW-0433">Leucine-rich repeat</keyword>
<evidence type="ECO:0000256" key="4">
    <source>
        <dbReference type="SAM" id="Phobius"/>
    </source>
</evidence>
<dbReference type="Gene3D" id="3.80.10.10">
    <property type="entry name" value="Ribonuclease Inhibitor"/>
    <property type="match status" value="3"/>
</dbReference>
<sequence length="405" mass="45687">MKSSLNGVKQLLKVFVFVTFCGNTLTLHGCKTPESRPEVLNCSFGNLTSYPNSVPQGITVLDLSHNALRNVVILNKTDVTHLNLSHNLIQRIEHNAFTALRNLVNLDLSFNLLKGSDIANETYRFELSEFHALRWLSFRGNPLGLVSRMTFTQYGYLQLTELDLSYCGITSLEEMALSNLVKLRKLYLQYNNLRVLSGDSFSTLGELEELHVEHNKIRTVSSLTFMSLRALYLNFNNIDRLDGSALSHLVTLERLEVDHNNLKYLTPDSFPRDLQSASLDGNLWKCDCNMKWLLVNAKWIEFLKNNSLVCTFPSRFRGENILSLAADDLVCMTSAIGILTAVLLILTIMVLVALATTVLYRKRGCLPCLKSPSGQYVAVYTQEHDEPRVAISDQKALVKEVEIYA</sequence>
<dbReference type="PANTHER" id="PTHR24369:SF210">
    <property type="entry name" value="CHAOPTIN-RELATED"/>
    <property type="match status" value="1"/>
</dbReference>
<accession>A0A8B8DIK9</accession>
<dbReference type="SMART" id="SM00369">
    <property type="entry name" value="LRR_TYP"/>
    <property type="match status" value="8"/>
</dbReference>
<dbReference type="InterPro" id="IPR050541">
    <property type="entry name" value="LRR_TM_domain-containing"/>
</dbReference>
<feature type="domain" description="LRRCT" evidence="6">
    <location>
        <begin position="282"/>
        <end position="332"/>
    </location>
</feature>
<evidence type="ECO:0000256" key="5">
    <source>
        <dbReference type="SAM" id="SignalP"/>
    </source>
</evidence>
<dbReference type="InterPro" id="IPR000483">
    <property type="entry name" value="Cys-rich_flank_reg_C"/>
</dbReference>
<keyword evidence="7" id="KW-1185">Reference proteome</keyword>
<dbReference type="GeneID" id="111126905"/>
<evidence type="ECO:0000256" key="2">
    <source>
        <dbReference type="ARBA" id="ARBA00022729"/>
    </source>
</evidence>
<keyword evidence="3" id="KW-0677">Repeat</keyword>
<dbReference type="RefSeq" id="XP_022327545.1">
    <property type="nucleotide sequence ID" value="XM_022471837.1"/>
</dbReference>
<evidence type="ECO:0000313" key="8">
    <source>
        <dbReference type="RefSeq" id="XP_022327545.1"/>
    </source>
</evidence>
<dbReference type="AlphaFoldDB" id="A0A8B8DIK9"/>
<evidence type="ECO:0000256" key="3">
    <source>
        <dbReference type="ARBA" id="ARBA00022737"/>
    </source>
</evidence>
<dbReference type="PANTHER" id="PTHR24369">
    <property type="entry name" value="ANTIGEN BSP, PUTATIVE-RELATED"/>
    <property type="match status" value="1"/>
</dbReference>
<dbReference type="OrthoDB" id="6099413at2759"/>
<dbReference type="SMART" id="SM00365">
    <property type="entry name" value="LRR_SD22"/>
    <property type="match status" value="6"/>
</dbReference>
<organism evidence="7 8">
    <name type="scientific">Crassostrea virginica</name>
    <name type="common">Eastern oyster</name>
    <dbReference type="NCBI Taxonomy" id="6565"/>
    <lineage>
        <taxon>Eukaryota</taxon>
        <taxon>Metazoa</taxon>
        <taxon>Spiralia</taxon>
        <taxon>Lophotrochozoa</taxon>
        <taxon>Mollusca</taxon>
        <taxon>Bivalvia</taxon>
        <taxon>Autobranchia</taxon>
        <taxon>Pteriomorphia</taxon>
        <taxon>Ostreida</taxon>
        <taxon>Ostreoidea</taxon>
        <taxon>Ostreidae</taxon>
        <taxon>Crassostrea</taxon>
    </lineage>
</organism>
<dbReference type="InterPro" id="IPR003591">
    <property type="entry name" value="Leu-rich_rpt_typical-subtyp"/>
</dbReference>
<dbReference type="KEGG" id="cvn:111126905"/>
<keyword evidence="4" id="KW-0812">Transmembrane</keyword>
<feature type="chain" id="PRO_5034760753" evidence="5">
    <location>
        <begin position="27"/>
        <end position="405"/>
    </location>
</feature>
<dbReference type="SUPFAM" id="SSF52058">
    <property type="entry name" value="L domain-like"/>
    <property type="match status" value="1"/>
</dbReference>
<evidence type="ECO:0000256" key="1">
    <source>
        <dbReference type="ARBA" id="ARBA00022614"/>
    </source>
</evidence>
<evidence type="ECO:0000259" key="6">
    <source>
        <dbReference type="SMART" id="SM00082"/>
    </source>
</evidence>
<feature type="transmembrane region" description="Helical" evidence="4">
    <location>
        <begin position="336"/>
        <end position="360"/>
    </location>
</feature>
<keyword evidence="4" id="KW-1133">Transmembrane helix</keyword>
<dbReference type="GO" id="GO:0005886">
    <property type="term" value="C:plasma membrane"/>
    <property type="evidence" value="ECO:0007669"/>
    <property type="project" value="TreeGrafter"/>
</dbReference>
<keyword evidence="4" id="KW-0472">Membrane</keyword>
<dbReference type="InterPro" id="IPR032675">
    <property type="entry name" value="LRR_dom_sf"/>
</dbReference>
<reference evidence="8" key="1">
    <citation type="submission" date="2025-08" db="UniProtKB">
        <authorList>
            <consortium name="RefSeq"/>
        </authorList>
    </citation>
    <scope>IDENTIFICATION</scope>
    <source>
        <tissue evidence="8">Whole sample</tissue>
    </source>
</reference>
<dbReference type="SMART" id="SM00082">
    <property type="entry name" value="LRRCT"/>
    <property type="match status" value="1"/>
</dbReference>
<protein>
    <submittedName>
        <fullName evidence="8">Leucine-rich repeat transmembrane neuronal protein 3-like isoform X1</fullName>
    </submittedName>
</protein>
<dbReference type="InterPro" id="IPR001611">
    <property type="entry name" value="Leu-rich_rpt"/>
</dbReference>
<dbReference type="Proteomes" id="UP000694844">
    <property type="component" value="Chromosome 3"/>
</dbReference>